<evidence type="ECO:0000313" key="9">
    <source>
        <dbReference type="Proteomes" id="UP000484842"/>
    </source>
</evidence>
<dbReference type="FunFam" id="2.30.30.790:FF:000001">
    <property type="entry name" value="50S ribosomal protein L19"/>
    <property type="match status" value="1"/>
</dbReference>
<dbReference type="RefSeq" id="WP_152871179.1">
    <property type="nucleotide sequence ID" value="NZ_WBSL01000003.1"/>
</dbReference>
<dbReference type="PANTHER" id="PTHR15680:SF9">
    <property type="entry name" value="LARGE RIBOSOMAL SUBUNIT PROTEIN BL19M"/>
    <property type="match status" value="1"/>
</dbReference>
<feature type="region of interest" description="Disordered" evidence="7">
    <location>
        <begin position="135"/>
        <end position="162"/>
    </location>
</feature>
<name>A0A7X1NWN5_9DEIO</name>
<dbReference type="EMBL" id="WBSL01000003">
    <property type="protein sequence ID" value="MPY66844.1"/>
    <property type="molecule type" value="Genomic_DNA"/>
</dbReference>
<dbReference type="NCBIfam" id="TIGR01024">
    <property type="entry name" value="rplS_bact"/>
    <property type="match status" value="1"/>
</dbReference>
<keyword evidence="2 5" id="KW-0689">Ribosomal protein</keyword>
<accession>A0A7X1NWN5</accession>
<dbReference type="Proteomes" id="UP000484842">
    <property type="component" value="Unassembled WGS sequence"/>
</dbReference>
<feature type="compositionally biased region" description="Low complexity" evidence="7">
    <location>
        <begin position="135"/>
        <end position="151"/>
    </location>
</feature>
<dbReference type="GO" id="GO:0003735">
    <property type="term" value="F:structural constituent of ribosome"/>
    <property type="evidence" value="ECO:0007669"/>
    <property type="project" value="InterPro"/>
</dbReference>
<organism evidence="8 9">
    <name type="scientific">Deinococcus terrestris</name>
    <dbReference type="NCBI Taxonomy" id="2651870"/>
    <lineage>
        <taxon>Bacteria</taxon>
        <taxon>Thermotogati</taxon>
        <taxon>Deinococcota</taxon>
        <taxon>Deinococci</taxon>
        <taxon>Deinococcales</taxon>
        <taxon>Deinococcaceae</taxon>
        <taxon>Deinococcus</taxon>
    </lineage>
</organism>
<evidence type="ECO:0000313" key="8">
    <source>
        <dbReference type="EMBL" id="MPY66844.1"/>
    </source>
</evidence>
<dbReference type="InterPro" id="IPR008991">
    <property type="entry name" value="Translation_prot_SH3-like_sf"/>
</dbReference>
<keyword evidence="9" id="KW-1185">Reference proteome</keyword>
<dbReference type="GO" id="GO:0022625">
    <property type="term" value="C:cytosolic large ribosomal subunit"/>
    <property type="evidence" value="ECO:0007669"/>
    <property type="project" value="TreeGrafter"/>
</dbReference>
<dbReference type="InterPro" id="IPR018257">
    <property type="entry name" value="Ribosomal_bL19_CS"/>
</dbReference>
<sequence>MQSQVKVNRGAILRSVEQGHIKADHPEFQPGDTVRVETKVVEGNRTRNQAFEGVVIAINGTGSRKSFTVRKISFGEGVERVFPFSSPLVAKVTVLERGKVRRAKLYYLRELRGKAARIKSDRSRVMKDAARSQQAKAAALTAPAETATEAQSDFTPVETLGE</sequence>
<comment type="function">
    <text evidence="5 6">This protein is located at the 30S-50S ribosomal subunit interface and may play a role in the structure and function of the aminoacyl-tRNA binding site.</text>
</comment>
<dbReference type="AlphaFoldDB" id="A0A7X1NWN5"/>
<dbReference type="PANTHER" id="PTHR15680">
    <property type="entry name" value="RIBOSOMAL PROTEIN L19"/>
    <property type="match status" value="1"/>
</dbReference>
<evidence type="ECO:0000256" key="7">
    <source>
        <dbReference type="SAM" id="MobiDB-lite"/>
    </source>
</evidence>
<dbReference type="SUPFAM" id="SSF50104">
    <property type="entry name" value="Translation proteins SH3-like domain"/>
    <property type="match status" value="1"/>
</dbReference>
<dbReference type="GO" id="GO:0006412">
    <property type="term" value="P:translation"/>
    <property type="evidence" value="ECO:0007669"/>
    <property type="project" value="UniProtKB-UniRule"/>
</dbReference>
<reference evidence="8 9" key="1">
    <citation type="submission" date="2019-10" db="EMBL/GenBank/DDBJ databases">
        <title>Deinococcus sp. isolated from soil.</title>
        <authorList>
            <person name="Li Y."/>
            <person name="Wang J."/>
        </authorList>
    </citation>
    <scope>NUCLEOTIDE SEQUENCE [LARGE SCALE GENOMIC DNA]</scope>
    <source>
        <strain evidence="8 9">SDU3-2</strain>
    </source>
</reference>
<evidence type="ECO:0000256" key="2">
    <source>
        <dbReference type="ARBA" id="ARBA00022980"/>
    </source>
</evidence>
<dbReference type="PIRSF" id="PIRSF002191">
    <property type="entry name" value="Ribosomal_L19"/>
    <property type="match status" value="1"/>
</dbReference>
<evidence type="ECO:0000256" key="3">
    <source>
        <dbReference type="ARBA" id="ARBA00023274"/>
    </source>
</evidence>
<proteinExistence type="inferred from homology"/>
<dbReference type="HAMAP" id="MF_00402">
    <property type="entry name" value="Ribosomal_bL19"/>
    <property type="match status" value="1"/>
</dbReference>
<dbReference type="InterPro" id="IPR001857">
    <property type="entry name" value="Ribosomal_bL19"/>
</dbReference>
<gene>
    <name evidence="5" type="primary">rplS</name>
    <name evidence="8" type="ORF">F8S09_09105</name>
</gene>
<dbReference type="Gene3D" id="2.30.30.790">
    <property type="match status" value="1"/>
</dbReference>
<keyword evidence="3 5" id="KW-0687">Ribonucleoprotein</keyword>
<evidence type="ECO:0000256" key="1">
    <source>
        <dbReference type="ARBA" id="ARBA00005781"/>
    </source>
</evidence>
<evidence type="ECO:0000256" key="4">
    <source>
        <dbReference type="ARBA" id="ARBA00035171"/>
    </source>
</evidence>
<evidence type="ECO:0000256" key="5">
    <source>
        <dbReference type="HAMAP-Rule" id="MF_00402"/>
    </source>
</evidence>
<protein>
    <recommendedName>
        <fullName evidence="4 5">Large ribosomal subunit protein bL19</fullName>
    </recommendedName>
</protein>
<evidence type="ECO:0000256" key="6">
    <source>
        <dbReference type="RuleBase" id="RU000559"/>
    </source>
</evidence>
<dbReference type="PROSITE" id="PS01015">
    <property type="entry name" value="RIBOSOMAL_L19"/>
    <property type="match status" value="1"/>
</dbReference>
<dbReference type="PRINTS" id="PR00061">
    <property type="entry name" value="RIBOSOMALL19"/>
</dbReference>
<dbReference type="Pfam" id="PF01245">
    <property type="entry name" value="Ribosomal_L19"/>
    <property type="match status" value="1"/>
</dbReference>
<comment type="similarity">
    <text evidence="1 5 6">Belongs to the bacterial ribosomal protein bL19 family.</text>
</comment>
<comment type="caution">
    <text evidence="8">The sequence shown here is derived from an EMBL/GenBank/DDBJ whole genome shotgun (WGS) entry which is preliminary data.</text>
</comment>
<dbReference type="InterPro" id="IPR038657">
    <property type="entry name" value="Ribosomal_bL19_sf"/>
</dbReference>